<dbReference type="InterPro" id="IPR046342">
    <property type="entry name" value="CBS_dom_sf"/>
</dbReference>
<dbReference type="PROSITE" id="PS51371">
    <property type="entry name" value="CBS"/>
    <property type="match status" value="1"/>
</dbReference>
<keyword evidence="4" id="KW-0677">Repeat</keyword>
<dbReference type="InterPro" id="IPR044751">
    <property type="entry name" value="Ion_transp-like_CBS"/>
</dbReference>
<dbReference type="FunFam" id="3.10.580.10:FF:000006">
    <property type="entry name" value="DUF21 and CBS domain protein"/>
    <property type="match status" value="1"/>
</dbReference>
<keyword evidence="5" id="KW-1133">Transmembrane helix</keyword>
<evidence type="ECO:0000313" key="11">
    <source>
        <dbReference type="Proteomes" id="UP000267029"/>
    </source>
</evidence>
<dbReference type="Proteomes" id="UP000267029">
    <property type="component" value="Unassembled WGS sequence"/>
</dbReference>
<dbReference type="GO" id="GO:0032026">
    <property type="term" value="P:response to magnesium ion"/>
    <property type="evidence" value="ECO:0007669"/>
    <property type="project" value="UniProtKB-ARBA"/>
</dbReference>
<dbReference type="PANTHER" id="PTHR12064">
    <property type="entry name" value="METAL TRANSPORTER CNNM"/>
    <property type="match status" value="1"/>
</dbReference>
<dbReference type="GO" id="GO:1905941">
    <property type="term" value="P:positive regulation of gonad development"/>
    <property type="evidence" value="ECO:0007669"/>
    <property type="project" value="UniProtKB-ARBA"/>
</dbReference>
<dbReference type="AlphaFoldDB" id="A0A0R3U6B3"/>
<feature type="compositionally biased region" description="Polar residues" evidence="8">
    <location>
        <begin position="391"/>
        <end position="401"/>
    </location>
</feature>
<dbReference type="STRING" id="53468.A0A0R3U6B3"/>
<dbReference type="InterPro" id="IPR045095">
    <property type="entry name" value="ACDP"/>
</dbReference>
<keyword evidence="3" id="KW-0812">Transmembrane</keyword>
<keyword evidence="7" id="KW-0129">CBS domain</keyword>
<sequence length="467" mass="54125">MDQRTAKNIMTPIDNVYMLPHNALLDFETTNEIIAHGYTRIPIYKEDRRRITSVLNVKDLAFVDPKDKIPVSTICNFYNRPFIYVTPNTTLRALFEKFRKESTHLAVIFDESKRDQEAELDYRTAIGLVTMEDVIEEILQEEIFDETDIINDNVPRKKRSLRFHNTDLWPFFNYQTDSKISPQLKIAALRYLVANTTYFAPNFVHTTILQGFLNSSFAVQHDYNHIMPESNTLYQSRVPNSVVSFILQGTLQVSVHNDRLQFEGGAFMMFGDDIFANVNDQFPQFPAEWDLEKLLQELGEKISFEPDYTVKMTTDVRCLECTAEAYFVLRYLTQELSKCHVTNQNQEQIVELFQRFWNVRKQKGLKLTCDRSGVRILEPSQVLDELRDIQGQGSTPTTGITESVVGNALREQRPIDDTRGQHSNGNRSENTTTEGGSDQKEYQQRRRSSTQRVIHFRMNGPGNKRSQ</sequence>
<feature type="domain" description="CBS" evidence="9">
    <location>
        <begin position="78"/>
        <end position="146"/>
    </location>
</feature>
<gene>
    <name evidence="10" type="ORF">MCOS_LOCUS2304</name>
</gene>
<feature type="compositionally biased region" description="Polar residues" evidence="8">
    <location>
        <begin position="421"/>
        <end position="436"/>
    </location>
</feature>
<dbReference type="EMBL" id="UXSR01000363">
    <property type="protein sequence ID" value="VDD76301.1"/>
    <property type="molecule type" value="Genomic_DNA"/>
</dbReference>
<protein>
    <recommendedName>
        <fullName evidence="9">CBS domain-containing protein</fullName>
    </recommendedName>
</protein>
<evidence type="ECO:0000256" key="8">
    <source>
        <dbReference type="SAM" id="MobiDB-lite"/>
    </source>
</evidence>
<dbReference type="Pfam" id="PF25562">
    <property type="entry name" value="CNBH_CNNM2_C"/>
    <property type="match status" value="1"/>
</dbReference>
<dbReference type="OrthoDB" id="5353557at2759"/>
<evidence type="ECO:0000313" key="10">
    <source>
        <dbReference type="EMBL" id="VDD76301.1"/>
    </source>
</evidence>
<dbReference type="GO" id="GO:0022857">
    <property type="term" value="F:transmembrane transporter activity"/>
    <property type="evidence" value="ECO:0007669"/>
    <property type="project" value="TreeGrafter"/>
</dbReference>
<dbReference type="GO" id="GO:0005886">
    <property type="term" value="C:plasma membrane"/>
    <property type="evidence" value="ECO:0007669"/>
    <property type="project" value="TreeGrafter"/>
</dbReference>
<dbReference type="SUPFAM" id="SSF54631">
    <property type="entry name" value="CBS-domain pair"/>
    <property type="match status" value="1"/>
</dbReference>
<evidence type="ECO:0000259" key="9">
    <source>
        <dbReference type="PROSITE" id="PS51371"/>
    </source>
</evidence>
<dbReference type="GO" id="GO:0010960">
    <property type="term" value="P:magnesium ion homeostasis"/>
    <property type="evidence" value="ECO:0007669"/>
    <property type="project" value="InterPro"/>
</dbReference>
<reference evidence="10 11" key="1">
    <citation type="submission" date="2018-10" db="EMBL/GenBank/DDBJ databases">
        <authorList>
            <consortium name="Pathogen Informatics"/>
        </authorList>
    </citation>
    <scope>NUCLEOTIDE SEQUENCE [LARGE SCALE GENOMIC DNA]</scope>
</reference>
<dbReference type="InterPro" id="IPR000644">
    <property type="entry name" value="CBS_dom"/>
</dbReference>
<keyword evidence="11" id="KW-1185">Reference proteome</keyword>
<evidence type="ECO:0000256" key="2">
    <source>
        <dbReference type="ARBA" id="ARBA00010484"/>
    </source>
</evidence>
<dbReference type="Pfam" id="PF00571">
    <property type="entry name" value="CBS"/>
    <property type="match status" value="1"/>
</dbReference>
<dbReference type="Gene3D" id="3.10.580.10">
    <property type="entry name" value="CBS-domain"/>
    <property type="match status" value="1"/>
</dbReference>
<feature type="region of interest" description="Disordered" evidence="8">
    <location>
        <begin position="388"/>
        <end position="467"/>
    </location>
</feature>
<evidence type="ECO:0000256" key="1">
    <source>
        <dbReference type="ARBA" id="ARBA00004141"/>
    </source>
</evidence>
<feature type="compositionally biased region" description="Basic and acidic residues" evidence="8">
    <location>
        <begin position="410"/>
        <end position="420"/>
    </location>
</feature>
<comment type="similarity">
    <text evidence="2">Belongs to the ACDP family.</text>
</comment>
<organism evidence="10 11">
    <name type="scientific">Mesocestoides corti</name>
    <name type="common">Flatworm</name>
    <dbReference type="NCBI Taxonomy" id="53468"/>
    <lineage>
        <taxon>Eukaryota</taxon>
        <taxon>Metazoa</taxon>
        <taxon>Spiralia</taxon>
        <taxon>Lophotrochozoa</taxon>
        <taxon>Platyhelminthes</taxon>
        <taxon>Cestoda</taxon>
        <taxon>Eucestoda</taxon>
        <taxon>Cyclophyllidea</taxon>
        <taxon>Mesocestoididae</taxon>
        <taxon>Mesocestoides</taxon>
    </lineage>
</organism>
<name>A0A0R3U6B3_MESCO</name>
<evidence type="ECO:0000256" key="5">
    <source>
        <dbReference type="ARBA" id="ARBA00022989"/>
    </source>
</evidence>
<dbReference type="PANTHER" id="PTHR12064:SF94">
    <property type="entry name" value="UNEXTENDED PROTEIN"/>
    <property type="match status" value="1"/>
</dbReference>
<dbReference type="GO" id="GO:0008340">
    <property type="term" value="P:determination of adult lifespan"/>
    <property type="evidence" value="ECO:0007669"/>
    <property type="project" value="UniProtKB-ARBA"/>
</dbReference>
<dbReference type="CDD" id="cd04590">
    <property type="entry name" value="CBS_pair_CorC_HlyC_assoc"/>
    <property type="match status" value="1"/>
</dbReference>
<comment type="subcellular location">
    <subcellularLocation>
        <location evidence="1">Membrane</location>
        <topology evidence="1">Multi-pass membrane protein</topology>
    </subcellularLocation>
</comment>
<dbReference type="GO" id="GO:0040018">
    <property type="term" value="P:positive regulation of multicellular organism growth"/>
    <property type="evidence" value="ECO:0007669"/>
    <property type="project" value="UniProtKB-ARBA"/>
</dbReference>
<evidence type="ECO:0000256" key="7">
    <source>
        <dbReference type="PROSITE-ProRule" id="PRU00703"/>
    </source>
</evidence>
<evidence type="ECO:0000256" key="6">
    <source>
        <dbReference type="ARBA" id="ARBA00023136"/>
    </source>
</evidence>
<evidence type="ECO:0000256" key="3">
    <source>
        <dbReference type="ARBA" id="ARBA00022692"/>
    </source>
</evidence>
<proteinExistence type="inferred from homology"/>
<accession>A0A0R3U6B3</accession>
<keyword evidence="6" id="KW-0472">Membrane</keyword>
<evidence type="ECO:0000256" key="4">
    <source>
        <dbReference type="ARBA" id="ARBA00022737"/>
    </source>
</evidence>